<gene>
    <name evidence="14" type="ORF">WICANDRAFT_54232</name>
</gene>
<dbReference type="GO" id="GO:0000724">
    <property type="term" value="P:double-strand break repair via homologous recombination"/>
    <property type="evidence" value="ECO:0007669"/>
    <property type="project" value="EnsemblFungi"/>
</dbReference>
<evidence type="ECO:0000256" key="1">
    <source>
        <dbReference type="ARBA" id="ARBA00004123"/>
    </source>
</evidence>
<dbReference type="GO" id="GO:0005634">
    <property type="term" value="C:nucleus"/>
    <property type="evidence" value="ECO:0007669"/>
    <property type="project" value="UniProtKB-SubCell"/>
</dbReference>
<dbReference type="GO" id="GO:0030915">
    <property type="term" value="C:Smc5-Smc6 complex"/>
    <property type="evidence" value="ECO:0007669"/>
    <property type="project" value="EnsemblFungi"/>
</dbReference>
<feature type="coiled-coil region" evidence="12">
    <location>
        <begin position="630"/>
        <end position="664"/>
    </location>
</feature>
<dbReference type="Gene3D" id="3.40.50.300">
    <property type="entry name" value="P-loop containing nucleotide triphosphate hydrolases"/>
    <property type="match status" value="2"/>
</dbReference>
<evidence type="ECO:0000256" key="3">
    <source>
        <dbReference type="ARBA" id="ARBA00006793"/>
    </source>
</evidence>
<comment type="subcellular location">
    <subcellularLocation>
        <location evidence="2">Chromosome</location>
    </subcellularLocation>
    <subcellularLocation>
        <location evidence="1">Nucleus</location>
    </subcellularLocation>
</comment>
<dbReference type="GeneID" id="30199980"/>
<dbReference type="Proteomes" id="UP000094112">
    <property type="component" value="Unassembled WGS sequence"/>
</dbReference>
<evidence type="ECO:0000256" key="9">
    <source>
        <dbReference type="ARBA" id="ARBA00023172"/>
    </source>
</evidence>
<accession>A0A1E3P4G0</accession>
<evidence type="ECO:0000256" key="2">
    <source>
        <dbReference type="ARBA" id="ARBA00004286"/>
    </source>
</evidence>
<evidence type="ECO:0000313" key="14">
    <source>
        <dbReference type="EMBL" id="ODQ60361.1"/>
    </source>
</evidence>
<evidence type="ECO:0000256" key="11">
    <source>
        <dbReference type="ARBA" id="ARBA00023242"/>
    </source>
</evidence>
<sequence>MTQADPTKVAGVIKRVSLKNFMCHENFVLEFGPRLNFIIGHNGSGKSAILTGISICLGAKASETNRGSSLKDLIKEGANSCHIQVVLANEGDEAFEPGKYGSEIIIERVLRRDVQSAPYTLRSENGKKVSQKKADLDAILDYHNIAVNNPMAFLSQDAARSFLTASTDEQKYKFFMRGTLMDEIHQNIKKSRDQVDSMELKIIRMKEALLRLKDDARDAKKLHDRLISSNDLRERQRILHGKYFWMQADKAQDIVNEVRESQLEIQSTIEQLDRYIKDYESKIANFDISKEDLRFKKEHAETVYNDALASAGSKKSERDVFGHKVEATVRKMKETEKLIRDNKMRIADIDKDIRKEEDKIRERNGGSREALENEFENLKGRVNEIEGEKQQISENLASADSHKELYNDLQSQIDEKHQVMRNLQGYIKNAKSSKVDELAPYKDPVKRVVNDVKRGRFHGPVLGPVGTFLSVKQGFEDWASLVESRIGPNLNSFIVENVSDQRQLQSIFRKHHVRANIVLRKPEEFNYSSGIPDRRYTTVLDTLEFSNPAVKFALIDTAKIESIVLIEDRVEAQRVLESHTPNVQMIISKKDKYTGQVSSINRNGAFRVDPLYIDGSQLPKLRPKDRSQNAQVMENRLKGEQAQLRDLEAQKDQITQNINAERAHFTAKKRNLEIEEKRIKSRIYNIQQKLNDDADSGKLEGLKEDRASFEDEIKVYGATTGELQEEILKLKEQLKQKGDEYEELKAASKAAKDEVYSIQKKIMDFDSEKELNITKLQHFEKSKQKRLEEAQAMTENLPAWEKNIEENILQAEESCEKQEADSIRLDSVEAVQDAIEKVTAQVEKANEDLGKTPEQIVNDDAAAREKYAEAKAQFDNAVANKTYYHSSLNDRLKAFRESRGVTFLEADMDFKQSLQFRNFTGNLDFDVNKNKLTMYVSTKNDKKPRHVDSLSGGEKSFSQISLLLATWKPMRSRIKGLDEFDVFMDQVNRKIGMRLMLDKLSKENSQTIFITPQDIGQIAELDERFVRIHRIRDPRAARS</sequence>
<evidence type="ECO:0000256" key="7">
    <source>
        <dbReference type="ARBA" id="ARBA00022840"/>
    </source>
</evidence>
<evidence type="ECO:0000313" key="15">
    <source>
        <dbReference type="Proteomes" id="UP000094112"/>
    </source>
</evidence>
<evidence type="ECO:0000256" key="10">
    <source>
        <dbReference type="ARBA" id="ARBA00023204"/>
    </source>
</evidence>
<dbReference type="PANTHER" id="PTHR19306">
    <property type="entry name" value="STRUCTURAL MAINTENANCE OF CHROMOSOMES 5,6 SMC5, SMC6"/>
    <property type="match status" value="1"/>
</dbReference>
<keyword evidence="9" id="KW-0233">DNA recombination</keyword>
<feature type="coiled-coil region" evidence="12">
    <location>
        <begin position="720"/>
        <end position="754"/>
    </location>
</feature>
<evidence type="ECO:0000259" key="13">
    <source>
        <dbReference type="Pfam" id="PF02463"/>
    </source>
</evidence>
<keyword evidence="15" id="KW-1185">Reference proteome</keyword>
<name>A0A1E3P4G0_WICAA</name>
<dbReference type="PANTHER" id="PTHR19306:SF6">
    <property type="entry name" value="STRUCTURAL MAINTENANCE OF CHROMOSOMES PROTEIN 6"/>
    <property type="match status" value="1"/>
</dbReference>
<dbReference type="Pfam" id="PF02463">
    <property type="entry name" value="SMC_N"/>
    <property type="match status" value="1"/>
</dbReference>
<feature type="coiled-coil region" evidence="12">
    <location>
        <begin position="181"/>
        <end position="222"/>
    </location>
</feature>
<feature type="coiled-coil region" evidence="12">
    <location>
        <begin position="801"/>
        <end position="848"/>
    </location>
</feature>
<dbReference type="GO" id="GO:0071139">
    <property type="term" value="P:resolution of DNA recombination intermediates"/>
    <property type="evidence" value="ECO:0007669"/>
    <property type="project" value="EnsemblFungi"/>
</dbReference>
<dbReference type="RefSeq" id="XP_019039568.1">
    <property type="nucleotide sequence ID" value="XM_019182734.1"/>
</dbReference>
<dbReference type="GO" id="GO:0051304">
    <property type="term" value="P:chromosome separation"/>
    <property type="evidence" value="ECO:0007669"/>
    <property type="project" value="EnsemblFungi"/>
</dbReference>
<evidence type="ECO:0000256" key="6">
    <source>
        <dbReference type="ARBA" id="ARBA00022763"/>
    </source>
</evidence>
<feature type="coiled-coil region" evidence="12">
    <location>
        <begin position="368"/>
        <end position="395"/>
    </location>
</feature>
<keyword evidence="5" id="KW-0547">Nucleotide-binding</keyword>
<proteinExistence type="inferred from homology"/>
<keyword evidence="7" id="KW-0067">ATP-binding</keyword>
<organism evidence="14 15">
    <name type="scientific">Wickerhamomyces anomalus (strain ATCC 58044 / CBS 1984 / NCYC 433 / NRRL Y-366-8)</name>
    <name type="common">Yeast</name>
    <name type="synonym">Hansenula anomala</name>
    <dbReference type="NCBI Taxonomy" id="683960"/>
    <lineage>
        <taxon>Eukaryota</taxon>
        <taxon>Fungi</taxon>
        <taxon>Dikarya</taxon>
        <taxon>Ascomycota</taxon>
        <taxon>Saccharomycotina</taxon>
        <taxon>Saccharomycetes</taxon>
        <taxon>Phaffomycetales</taxon>
        <taxon>Wickerhamomycetaceae</taxon>
        <taxon>Wickerhamomyces</taxon>
    </lineage>
</organism>
<protein>
    <recommendedName>
        <fullName evidence="13">RecF/RecN/SMC N-terminal domain-containing protein</fullName>
    </recommendedName>
</protein>
<dbReference type="AlphaFoldDB" id="A0A1E3P4G0"/>
<keyword evidence="4" id="KW-0158">Chromosome</keyword>
<keyword evidence="6" id="KW-0227">DNA damage</keyword>
<reference evidence="14 15" key="1">
    <citation type="journal article" date="2016" name="Proc. Natl. Acad. Sci. U.S.A.">
        <title>Comparative genomics of biotechnologically important yeasts.</title>
        <authorList>
            <person name="Riley R."/>
            <person name="Haridas S."/>
            <person name="Wolfe K.H."/>
            <person name="Lopes M.R."/>
            <person name="Hittinger C.T."/>
            <person name="Goeker M."/>
            <person name="Salamov A.A."/>
            <person name="Wisecaver J.H."/>
            <person name="Long T.M."/>
            <person name="Calvey C.H."/>
            <person name="Aerts A.L."/>
            <person name="Barry K.W."/>
            <person name="Choi C."/>
            <person name="Clum A."/>
            <person name="Coughlan A.Y."/>
            <person name="Deshpande S."/>
            <person name="Douglass A.P."/>
            <person name="Hanson S.J."/>
            <person name="Klenk H.-P."/>
            <person name="LaButti K.M."/>
            <person name="Lapidus A."/>
            <person name="Lindquist E.A."/>
            <person name="Lipzen A.M."/>
            <person name="Meier-Kolthoff J.P."/>
            <person name="Ohm R.A."/>
            <person name="Otillar R.P."/>
            <person name="Pangilinan J.L."/>
            <person name="Peng Y."/>
            <person name="Rokas A."/>
            <person name="Rosa C.A."/>
            <person name="Scheuner C."/>
            <person name="Sibirny A.A."/>
            <person name="Slot J.C."/>
            <person name="Stielow J.B."/>
            <person name="Sun H."/>
            <person name="Kurtzman C.P."/>
            <person name="Blackwell M."/>
            <person name="Grigoriev I.V."/>
            <person name="Jeffries T.W."/>
        </authorList>
    </citation>
    <scope>NUCLEOTIDE SEQUENCE [LARGE SCALE GENOMIC DNA]</scope>
    <source>
        <strain evidence="15">ATCC 58044 / CBS 1984 / NCYC 433 / NRRL Y-366-8</strain>
    </source>
</reference>
<evidence type="ECO:0000256" key="8">
    <source>
        <dbReference type="ARBA" id="ARBA00023054"/>
    </source>
</evidence>
<keyword evidence="8 12" id="KW-0175">Coiled coil</keyword>
<dbReference type="EMBL" id="KV454210">
    <property type="protein sequence ID" value="ODQ60361.1"/>
    <property type="molecule type" value="Genomic_DNA"/>
</dbReference>
<dbReference type="GO" id="GO:0003684">
    <property type="term" value="F:damaged DNA binding"/>
    <property type="evidence" value="ECO:0007669"/>
    <property type="project" value="EnsemblFungi"/>
</dbReference>
<dbReference type="SUPFAM" id="SSF52540">
    <property type="entry name" value="P-loop containing nucleoside triphosphate hydrolases"/>
    <property type="match status" value="2"/>
</dbReference>
<dbReference type="OrthoDB" id="10265785at2759"/>
<dbReference type="InterPro" id="IPR027417">
    <property type="entry name" value="P-loop_NTPase"/>
</dbReference>
<keyword evidence="10" id="KW-0234">DNA repair</keyword>
<dbReference type="GO" id="GO:0003697">
    <property type="term" value="F:single-stranded DNA binding"/>
    <property type="evidence" value="ECO:0007669"/>
    <property type="project" value="TreeGrafter"/>
</dbReference>
<evidence type="ECO:0000256" key="4">
    <source>
        <dbReference type="ARBA" id="ARBA00022454"/>
    </source>
</evidence>
<dbReference type="GO" id="GO:0019789">
    <property type="term" value="F:SUMO transferase activity"/>
    <property type="evidence" value="ECO:0007669"/>
    <property type="project" value="EnsemblFungi"/>
</dbReference>
<evidence type="ECO:0000256" key="5">
    <source>
        <dbReference type="ARBA" id="ARBA00022741"/>
    </source>
</evidence>
<feature type="domain" description="RecF/RecN/SMC N-terminal" evidence="13">
    <location>
        <begin position="13"/>
        <end position="1013"/>
    </location>
</feature>
<dbReference type="GO" id="GO:1990683">
    <property type="term" value="P:DNA double-strand break attachment to nuclear envelope"/>
    <property type="evidence" value="ECO:0007669"/>
    <property type="project" value="EnsemblFungi"/>
</dbReference>
<dbReference type="GO" id="GO:0035861">
    <property type="term" value="C:site of double-strand break"/>
    <property type="evidence" value="ECO:0007669"/>
    <property type="project" value="EnsemblFungi"/>
</dbReference>
<dbReference type="InterPro" id="IPR003395">
    <property type="entry name" value="RecF/RecN/SMC_N"/>
</dbReference>
<dbReference type="STRING" id="683960.A0A1E3P4G0"/>
<keyword evidence="11" id="KW-0539">Nucleus</keyword>
<dbReference type="GO" id="GO:0005524">
    <property type="term" value="F:ATP binding"/>
    <property type="evidence" value="ECO:0007669"/>
    <property type="project" value="UniProtKB-KW"/>
</dbReference>
<evidence type="ECO:0000256" key="12">
    <source>
        <dbReference type="SAM" id="Coils"/>
    </source>
</evidence>
<comment type="similarity">
    <text evidence="3">Belongs to the SMC family. SMC6 subfamily.</text>
</comment>